<evidence type="ECO:0000256" key="2">
    <source>
        <dbReference type="ARBA" id="ARBA00010610"/>
    </source>
</evidence>
<dbReference type="OrthoDB" id="6088948at2"/>
<dbReference type="InterPro" id="IPR027454">
    <property type="entry name" value="Histone_HNS_N"/>
</dbReference>
<dbReference type="AlphaFoldDB" id="A0A1A9F365"/>
<keyword evidence="9" id="KW-1185">Reference proteome</keyword>
<keyword evidence="6" id="KW-0175">Coiled coil</keyword>
<dbReference type="InterPro" id="IPR054180">
    <property type="entry name" value="H-NS-like_N"/>
</dbReference>
<comment type="subcellular location">
    <subcellularLocation>
        <location evidence="1">Cytoplasm</location>
        <location evidence="1">Nucleoid</location>
    </subcellularLocation>
</comment>
<reference evidence="9" key="1">
    <citation type="submission" date="2016-05" db="EMBL/GenBank/DDBJ databases">
        <authorList>
            <person name="Baek K."/>
            <person name="Yang S.-J."/>
        </authorList>
    </citation>
    <scope>NUCLEOTIDE SEQUENCE [LARGE SCALE GENOMIC DNA]</scope>
    <source>
        <strain evidence="9">ST58-10</strain>
    </source>
</reference>
<dbReference type="Gene3D" id="1.10.287.1050">
    <property type="entry name" value="H-NS histone-like proteins"/>
    <property type="match status" value="1"/>
</dbReference>
<dbReference type="Pfam" id="PF00816">
    <property type="entry name" value="Histone_HNS"/>
    <property type="match status" value="1"/>
</dbReference>
<evidence type="ECO:0000256" key="6">
    <source>
        <dbReference type="SAM" id="Coils"/>
    </source>
</evidence>
<evidence type="ECO:0000256" key="5">
    <source>
        <dbReference type="PIRNR" id="PIRNR002096"/>
    </source>
</evidence>
<organism evidence="8 9">
    <name type="scientific">Marinobacterium aestuarii</name>
    <dbReference type="NCBI Taxonomy" id="1821621"/>
    <lineage>
        <taxon>Bacteria</taxon>
        <taxon>Pseudomonadati</taxon>
        <taxon>Pseudomonadota</taxon>
        <taxon>Gammaproteobacteria</taxon>
        <taxon>Oceanospirillales</taxon>
        <taxon>Oceanospirillaceae</taxon>
        <taxon>Marinobacterium</taxon>
    </lineage>
</organism>
<dbReference type="GO" id="GO:0032993">
    <property type="term" value="C:protein-DNA complex"/>
    <property type="evidence" value="ECO:0007669"/>
    <property type="project" value="TreeGrafter"/>
</dbReference>
<gene>
    <name evidence="8" type="ORF">A8C75_20480</name>
</gene>
<feature type="domain" description="DNA-binding protein H-NS-like C-terminal" evidence="7">
    <location>
        <begin position="84"/>
        <end position="131"/>
    </location>
</feature>
<keyword evidence="4 5" id="KW-0238">DNA-binding</keyword>
<dbReference type="SMART" id="SM00528">
    <property type="entry name" value="HNS"/>
    <property type="match status" value="1"/>
</dbReference>
<dbReference type="SUPFAM" id="SSF81273">
    <property type="entry name" value="H-NS histone-like proteins"/>
    <property type="match status" value="1"/>
</dbReference>
<feature type="coiled-coil region" evidence="6">
    <location>
        <begin position="28"/>
        <end position="55"/>
    </location>
</feature>
<dbReference type="InterPro" id="IPR037150">
    <property type="entry name" value="H-NS_C_dom_sf"/>
</dbReference>
<reference evidence="8 9" key="2">
    <citation type="journal article" date="2018" name="Int. J. Syst. Evol. Microbiol.">
        <title>Marinobacterium aestuarii sp. nov., a benzene-degrading marine bacterium isolated from estuary sediment.</title>
        <authorList>
            <person name="Bae S.S."/>
            <person name="Jung J."/>
            <person name="Chung D."/>
            <person name="Baek K."/>
        </authorList>
    </citation>
    <scope>NUCLEOTIDE SEQUENCE [LARGE SCALE GENOMIC DNA]</scope>
    <source>
        <strain evidence="8 9">ST58-10</strain>
    </source>
</reference>
<evidence type="ECO:0000313" key="8">
    <source>
        <dbReference type="EMBL" id="ANG64615.1"/>
    </source>
</evidence>
<dbReference type="GO" id="GO:0005829">
    <property type="term" value="C:cytosol"/>
    <property type="evidence" value="ECO:0007669"/>
    <property type="project" value="TreeGrafter"/>
</dbReference>
<dbReference type="Gene3D" id="4.10.430.10">
    <property type="entry name" value="Histone-like protein H-NS, C-terminal domain"/>
    <property type="match status" value="1"/>
</dbReference>
<dbReference type="GO" id="GO:0009295">
    <property type="term" value="C:nucleoid"/>
    <property type="evidence" value="ECO:0007669"/>
    <property type="project" value="UniProtKB-SubCell"/>
</dbReference>
<dbReference type="GO" id="GO:0003681">
    <property type="term" value="F:bent DNA binding"/>
    <property type="evidence" value="ECO:0007669"/>
    <property type="project" value="TreeGrafter"/>
</dbReference>
<dbReference type="GO" id="GO:0003680">
    <property type="term" value="F:minor groove of adenine-thymine-rich DNA binding"/>
    <property type="evidence" value="ECO:0007669"/>
    <property type="project" value="TreeGrafter"/>
</dbReference>
<dbReference type="GO" id="GO:0001217">
    <property type="term" value="F:DNA-binding transcription repressor activity"/>
    <property type="evidence" value="ECO:0007669"/>
    <property type="project" value="TreeGrafter"/>
</dbReference>
<sequence>MSENEFTSTLLRKNSLRKAVSEISVAELEKVLSDLQEIRDEKVAAEEERAAADATRLEAVKKIQAQMAELGLSADDLSAGGATATKKASVPAKYRLIDAEGKPHEWSGRGRTPRVFLERFEKGAKKEDFLIQK</sequence>
<comment type="similarity">
    <text evidence="2 5">Belongs to the histone-like protein H-NS family.</text>
</comment>
<dbReference type="STRING" id="1821621.A8C75_20480"/>
<dbReference type="PANTHER" id="PTHR38097:SF2">
    <property type="entry name" value="DNA-BINDING PROTEIN STPA"/>
    <property type="match status" value="1"/>
</dbReference>
<dbReference type="Pfam" id="PF22470">
    <property type="entry name" value="Histone_HNS_N"/>
    <property type="match status" value="1"/>
</dbReference>
<proteinExistence type="inferred from homology"/>
<dbReference type="PIRSF" id="PIRSF002096">
    <property type="entry name" value="HnS"/>
    <property type="match status" value="1"/>
</dbReference>
<dbReference type="EMBL" id="CP015839">
    <property type="protein sequence ID" value="ANG64615.1"/>
    <property type="molecule type" value="Genomic_DNA"/>
</dbReference>
<evidence type="ECO:0000259" key="7">
    <source>
        <dbReference type="SMART" id="SM00528"/>
    </source>
</evidence>
<evidence type="ECO:0000256" key="1">
    <source>
        <dbReference type="ARBA" id="ARBA00004453"/>
    </source>
</evidence>
<evidence type="ECO:0000313" key="9">
    <source>
        <dbReference type="Proteomes" id="UP000078070"/>
    </source>
</evidence>
<dbReference type="PANTHER" id="PTHR38097">
    <property type="match status" value="1"/>
</dbReference>
<dbReference type="RefSeq" id="WP_067386214.1">
    <property type="nucleotide sequence ID" value="NZ_CP015839.1"/>
</dbReference>
<dbReference type="GO" id="GO:0000976">
    <property type="term" value="F:transcription cis-regulatory region binding"/>
    <property type="evidence" value="ECO:0007669"/>
    <property type="project" value="TreeGrafter"/>
</dbReference>
<dbReference type="InterPro" id="IPR001801">
    <property type="entry name" value="Histone_HNS"/>
</dbReference>
<dbReference type="KEGG" id="mars:A8C75_20480"/>
<name>A0A1A9F365_9GAMM</name>
<dbReference type="GO" id="GO:0030527">
    <property type="term" value="F:structural constituent of chromatin"/>
    <property type="evidence" value="ECO:0007669"/>
    <property type="project" value="InterPro"/>
</dbReference>
<accession>A0A1A9F365</accession>
<dbReference type="InterPro" id="IPR027444">
    <property type="entry name" value="H-NS_C_dom"/>
</dbReference>
<protein>
    <recommendedName>
        <fullName evidence="5">DNA-binding protein</fullName>
    </recommendedName>
</protein>
<keyword evidence="3" id="KW-0963">Cytoplasm</keyword>
<dbReference type="GO" id="GO:0046983">
    <property type="term" value="F:protein dimerization activity"/>
    <property type="evidence" value="ECO:0007669"/>
    <property type="project" value="InterPro"/>
</dbReference>
<evidence type="ECO:0000256" key="3">
    <source>
        <dbReference type="ARBA" id="ARBA00022490"/>
    </source>
</evidence>
<dbReference type="Proteomes" id="UP000078070">
    <property type="component" value="Chromosome"/>
</dbReference>
<evidence type="ECO:0000256" key="4">
    <source>
        <dbReference type="ARBA" id="ARBA00023125"/>
    </source>
</evidence>